<feature type="compositionally biased region" description="Gly residues" evidence="2">
    <location>
        <begin position="69"/>
        <end position="80"/>
    </location>
</feature>
<name>A0A0J0XVM8_9TREE</name>
<keyword evidence="3" id="KW-1133">Transmembrane helix</keyword>
<feature type="coiled-coil region" evidence="1">
    <location>
        <begin position="1181"/>
        <end position="1250"/>
    </location>
</feature>
<feature type="compositionally biased region" description="Basic and acidic residues" evidence="2">
    <location>
        <begin position="338"/>
        <end position="351"/>
    </location>
</feature>
<evidence type="ECO:0000313" key="4">
    <source>
        <dbReference type="EMBL" id="KLT45135.1"/>
    </source>
</evidence>
<protein>
    <submittedName>
        <fullName evidence="4">Uncharacterized protein</fullName>
    </submittedName>
</protein>
<dbReference type="EMBL" id="KQ087183">
    <property type="protein sequence ID" value="KLT45135.1"/>
    <property type="molecule type" value="Genomic_DNA"/>
</dbReference>
<feature type="region of interest" description="Disordered" evidence="2">
    <location>
        <begin position="913"/>
        <end position="943"/>
    </location>
</feature>
<feature type="compositionally biased region" description="Low complexity" evidence="2">
    <location>
        <begin position="724"/>
        <end position="733"/>
    </location>
</feature>
<organism evidence="4 5">
    <name type="scientific">Cutaneotrichosporon oleaginosum</name>
    <dbReference type="NCBI Taxonomy" id="879819"/>
    <lineage>
        <taxon>Eukaryota</taxon>
        <taxon>Fungi</taxon>
        <taxon>Dikarya</taxon>
        <taxon>Basidiomycota</taxon>
        <taxon>Agaricomycotina</taxon>
        <taxon>Tremellomycetes</taxon>
        <taxon>Trichosporonales</taxon>
        <taxon>Trichosporonaceae</taxon>
        <taxon>Cutaneotrichosporon</taxon>
    </lineage>
</organism>
<feature type="region of interest" description="Disordered" evidence="2">
    <location>
        <begin position="739"/>
        <end position="768"/>
    </location>
</feature>
<feature type="compositionally biased region" description="Polar residues" evidence="2">
    <location>
        <begin position="926"/>
        <end position="941"/>
    </location>
</feature>
<gene>
    <name evidence="4" type="ORF">CC85DRAFT_326046</name>
</gene>
<feature type="coiled-coil region" evidence="1">
    <location>
        <begin position="1043"/>
        <end position="1070"/>
    </location>
</feature>
<dbReference type="OrthoDB" id="2596830at2759"/>
<proteinExistence type="predicted"/>
<keyword evidence="3" id="KW-0472">Membrane</keyword>
<evidence type="ECO:0000256" key="3">
    <source>
        <dbReference type="SAM" id="Phobius"/>
    </source>
</evidence>
<feature type="region of interest" description="Disordered" evidence="2">
    <location>
        <begin position="19"/>
        <end position="367"/>
    </location>
</feature>
<feature type="region of interest" description="Disordered" evidence="2">
    <location>
        <begin position="517"/>
        <end position="621"/>
    </location>
</feature>
<dbReference type="RefSeq" id="XP_018281626.1">
    <property type="nucleotide sequence ID" value="XM_018426407.1"/>
</dbReference>
<keyword evidence="3" id="KW-0812">Transmembrane</keyword>
<evidence type="ECO:0000256" key="1">
    <source>
        <dbReference type="SAM" id="Coils"/>
    </source>
</evidence>
<feature type="compositionally biased region" description="Low complexity" evidence="2">
    <location>
        <begin position="261"/>
        <end position="285"/>
    </location>
</feature>
<dbReference type="GeneID" id="28987010"/>
<sequence>MVDERAALPVTGLPAVAAEAKGMAGSTSSPAPPPATIAPPPASSPRPPPILTSPLTALNGRSAAEPGLNGNGNGGSGGIGRARTGDEGAPLPSPRTQRFTPVRALHVGTPPVPEGVAVTDASTSFTNSPLIGSSERLQHHEGAASASPTFAPPSPGRLGQPQSHVAARRMSNVDRRVRSEAFPVQKRHMSIASSRRPSILTGGYESSTDDDSKDDATATEVPPKQLRGTALLNHHSPSHLAAPGGRRRAQSLLVTPPAHDSWSPNPSASPATSRRPSRLSRSTVSGSPLRTPVGGRTPTDIMSRAPSEALSLSQLPSRTGRSGSGGGRTREPSGSAADYEREDQRRMEQRRGNPLATSLGLGPSRPVILSPDQIENLLGDADFNSAKARMAKPMRRQSSITSNDPPQQQQFTPPTTSTSTFPPHPSITVITPPPLSRPYLVTAPPALTNGDWAGRDRATSVSSSVGASTVAGTPHRNVTPLNTRRRALSTATLDSDGGHIPFTHHVPAVLLEDDDDDIEDHESPLEDLATQTAAPQADVDSTTTATQNNSGDTTPMAHNQLDDRTQDPKARRRISGLFGLRGRKRDMSPPPPATLTHVRSAPPLAKKRTEASDRTRDRDAEMRRAELARREEEQMEEQRYKALLLINAHPASQRRAQRAALHLDGYYSFIYQGLENPPKLNLLAVLRWKRKTEIQKQAREKWVKEHVDSTHLASPGLWSGGLSGSPSSPASDAIRALSPRLFGSPSPLPPRSVASATSKPEHRAGRDWQYTLDDIQGYTDTGGRVDFFIPPNVAPEPVERERAQSLSLQSEAQLSVPSEVAESATGAEKELSPSTARLVSPSTPSLTRAEVVDDGSTAGDLSRRPSLEPNPPPLRPFKSRHRSHQSTSGLALGPFRALGRNFANVMNPVPVLTDNEDERRGANLPWASNDSPNSPQHQVSAHSLRDTRGLLGLRRTHEQVVTSDDEPPHRRRLLRSGKGFDRGSRRVVTANDHTSRDDHLRSHEQERTTDQALTRNQAPVPTDTRADLELAASIMRQVEDEIFAAHQQSLLNAQRQLKQVEKSESDMRNAISHFVSQLDEVRGVFHTAADVDIKFEGLEALSRPELRASDDETADQLSPLAFESDVNFSDRNGRGGPRPRPIRRPPAATALQALPSFAFGLQAWPKRSTLDPTLGVTVNPFRRVELTCQKAEATVREMEEQRASTTRKIQEMVVTVNGFTQQTKAVLTWVKDANNKIHDAKQKRAALSQQVRGGLIETVLILPGFDTVSDFLVRVFLGVLSYLLRLHRLTTWARGRSYIAWALLFAFVAMLVFFYLAGSDDLPVPPSAQVPSPVTLLGDGVS</sequence>
<feature type="compositionally biased region" description="Polar residues" evidence="2">
    <location>
        <begin position="529"/>
        <end position="557"/>
    </location>
</feature>
<feature type="compositionally biased region" description="Low complexity" evidence="2">
    <location>
        <begin position="405"/>
        <end position="421"/>
    </location>
</feature>
<feature type="region of interest" description="Disordered" evidence="2">
    <location>
        <begin position="714"/>
        <end position="733"/>
    </location>
</feature>
<feature type="transmembrane region" description="Helical" evidence="3">
    <location>
        <begin position="1298"/>
        <end position="1317"/>
    </location>
</feature>
<feature type="compositionally biased region" description="Polar residues" evidence="2">
    <location>
        <begin position="120"/>
        <end position="131"/>
    </location>
</feature>
<feature type="compositionally biased region" description="Polar residues" evidence="2">
    <location>
        <begin position="832"/>
        <end position="846"/>
    </location>
</feature>
<feature type="compositionally biased region" description="Basic and acidic residues" evidence="2">
    <location>
        <begin position="560"/>
        <end position="569"/>
    </location>
</feature>
<dbReference type="Proteomes" id="UP000053611">
    <property type="component" value="Unassembled WGS sequence"/>
</dbReference>
<feature type="compositionally biased region" description="Pro residues" evidence="2">
    <location>
        <begin position="30"/>
        <end position="51"/>
    </location>
</feature>
<keyword evidence="1" id="KW-0175">Coiled coil</keyword>
<reference evidence="4 5" key="1">
    <citation type="submission" date="2015-03" db="EMBL/GenBank/DDBJ databases">
        <title>Genomics and transcriptomics of the oil-accumulating basidiomycete yeast T. oleaginosus allow insights into substrate utilization and the diverse evolutionary trajectories of mating systems in fungi.</title>
        <authorList>
            <consortium name="DOE Joint Genome Institute"/>
            <person name="Kourist R."/>
            <person name="Kracht O."/>
            <person name="Bracharz F."/>
            <person name="Lipzen A."/>
            <person name="Nolan M."/>
            <person name="Ohm R."/>
            <person name="Grigoriev I."/>
            <person name="Sun S."/>
            <person name="Heitman J."/>
            <person name="Bruck T."/>
            <person name="Nowrousian M."/>
        </authorList>
    </citation>
    <scope>NUCLEOTIDE SEQUENCE [LARGE SCALE GENOMIC DNA]</scope>
    <source>
        <strain evidence="4 5">IBC0246</strain>
    </source>
</reference>
<feature type="region of interest" description="Disordered" evidence="2">
    <location>
        <begin position="958"/>
        <end position="1018"/>
    </location>
</feature>
<evidence type="ECO:0000256" key="2">
    <source>
        <dbReference type="SAM" id="MobiDB-lite"/>
    </source>
</evidence>
<accession>A0A0J0XVM8</accession>
<feature type="compositionally biased region" description="Basic and acidic residues" evidence="2">
    <location>
        <begin position="993"/>
        <end position="1009"/>
    </location>
</feature>
<feature type="region of interest" description="Disordered" evidence="2">
    <location>
        <begin position="389"/>
        <end position="433"/>
    </location>
</feature>
<feature type="compositionally biased region" description="Low complexity" evidence="2">
    <location>
        <begin position="804"/>
        <end position="815"/>
    </location>
</feature>
<evidence type="ECO:0000313" key="5">
    <source>
        <dbReference type="Proteomes" id="UP000053611"/>
    </source>
</evidence>
<feature type="region of interest" description="Disordered" evidence="2">
    <location>
        <begin position="1107"/>
        <end position="1144"/>
    </location>
</feature>
<keyword evidence="5" id="KW-1185">Reference proteome</keyword>
<feature type="region of interest" description="Disordered" evidence="2">
    <location>
        <begin position="797"/>
        <end position="891"/>
    </location>
</feature>
<feature type="compositionally biased region" description="Basic and acidic residues" evidence="2">
    <location>
        <begin position="607"/>
        <end position="621"/>
    </location>
</feature>
<feature type="transmembrane region" description="Helical" evidence="3">
    <location>
        <begin position="1271"/>
        <end position="1286"/>
    </location>
</feature>